<dbReference type="SUPFAM" id="SSF109854">
    <property type="entry name" value="DinB/YfiT-like putative metalloenzymes"/>
    <property type="match status" value="1"/>
</dbReference>
<evidence type="ECO:0000313" key="2">
    <source>
        <dbReference type="EMBL" id="QDU09933.1"/>
    </source>
</evidence>
<sequence>MHHPQIQMLLDITGQAFSKKSWHGANLRGSIRGLSLSQVQWRPQPERHTIWEHVLHAAYWKYTVRRRLLNEKKGSFPRKGSDWFTPEDLSEKGWKQDVALLVEIHVSLQKAIEALPVKKLNQFVAGSKSTTFFELISGIAAHDVYHTGQIQLLKKLYHSDQSN</sequence>
<name>A0A517WXF2_9PLAN</name>
<keyword evidence="3" id="KW-1185">Reference proteome</keyword>
<dbReference type="AlphaFoldDB" id="A0A517WXF2"/>
<protein>
    <submittedName>
        <fullName evidence="2">DinB superfamily protein</fullName>
    </submittedName>
</protein>
<dbReference type="InterPro" id="IPR034660">
    <property type="entry name" value="DinB/YfiT-like"/>
</dbReference>
<gene>
    <name evidence="2" type="ORF">V202x_33300</name>
</gene>
<dbReference type="Proteomes" id="UP000318384">
    <property type="component" value="Chromosome"/>
</dbReference>
<dbReference type="Pfam" id="PF12867">
    <property type="entry name" value="DinB_2"/>
    <property type="match status" value="1"/>
</dbReference>
<evidence type="ECO:0000313" key="3">
    <source>
        <dbReference type="Proteomes" id="UP000318384"/>
    </source>
</evidence>
<organism evidence="2 3">
    <name type="scientific">Gimesia aquarii</name>
    <dbReference type="NCBI Taxonomy" id="2527964"/>
    <lineage>
        <taxon>Bacteria</taxon>
        <taxon>Pseudomonadati</taxon>
        <taxon>Planctomycetota</taxon>
        <taxon>Planctomycetia</taxon>
        <taxon>Planctomycetales</taxon>
        <taxon>Planctomycetaceae</taxon>
        <taxon>Gimesia</taxon>
    </lineage>
</organism>
<accession>A0A517WXF2</accession>
<dbReference type="OrthoDB" id="9798830at2"/>
<feature type="domain" description="DinB-like" evidence="1">
    <location>
        <begin position="23"/>
        <end position="150"/>
    </location>
</feature>
<dbReference type="InterPro" id="IPR024775">
    <property type="entry name" value="DinB-like"/>
</dbReference>
<reference evidence="2 3" key="1">
    <citation type="submission" date="2019-03" db="EMBL/GenBank/DDBJ databases">
        <title>Deep-cultivation of Planctomycetes and their phenomic and genomic characterization uncovers novel biology.</title>
        <authorList>
            <person name="Wiegand S."/>
            <person name="Jogler M."/>
            <person name="Boedeker C."/>
            <person name="Pinto D."/>
            <person name="Vollmers J."/>
            <person name="Rivas-Marin E."/>
            <person name="Kohn T."/>
            <person name="Peeters S.H."/>
            <person name="Heuer A."/>
            <person name="Rast P."/>
            <person name="Oberbeckmann S."/>
            <person name="Bunk B."/>
            <person name="Jeske O."/>
            <person name="Meyerdierks A."/>
            <person name="Storesund J.E."/>
            <person name="Kallscheuer N."/>
            <person name="Luecker S."/>
            <person name="Lage O.M."/>
            <person name="Pohl T."/>
            <person name="Merkel B.J."/>
            <person name="Hornburger P."/>
            <person name="Mueller R.-W."/>
            <person name="Bruemmer F."/>
            <person name="Labrenz M."/>
            <person name="Spormann A.M."/>
            <person name="Op den Camp H."/>
            <person name="Overmann J."/>
            <person name="Amann R."/>
            <person name="Jetten M.S.M."/>
            <person name="Mascher T."/>
            <person name="Medema M.H."/>
            <person name="Devos D.P."/>
            <person name="Kaster A.-K."/>
            <person name="Ovreas L."/>
            <person name="Rohde M."/>
            <person name="Galperin M.Y."/>
            <person name="Jogler C."/>
        </authorList>
    </citation>
    <scope>NUCLEOTIDE SEQUENCE [LARGE SCALE GENOMIC DNA]</scope>
    <source>
        <strain evidence="2 3">V202</strain>
    </source>
</reference>
<proteinExistence type="predicted"/>
<dbReference type="RefSeq" id="WP_145176957.1">
    <property type="nucleotide sequence ID" value="NZ_CP037422.1"/>
</dbReference>
<dbReference type="EMBL" id="CP037422">
    <property type="protein sequence ID" value="QDU09933.1"/>
    <property type="molecule type" value="Genomic_DNA"/>
</dbReference>
<dbReference type="Gene3D" id="1.20.120.450">
    <property type="entry name" value="dinb family like domain"/>
    <property type="match status" value="1"/>
</dbReference>
<evidence type="ECO:0000259" key="1">
    <source>
        <dbReference type="Pfam" id="PF12867"/>
    </source>
</evidence>